<dbReference type="InterPro" id="IPR000072">
    <property type="entry name" value="PDGF/VEGF_dom"/>
</dbReference>
<keyword evidence="4" id="KW-0497">Mitogen</keyword>
<organism evidence="8 9">
    <name type="scientific">Canis lupus familiaris</name>
    <name type="common">Dog</name>
    <name type="synonym">Canis familiaris</name>
    <dbReference type="NCBI Taxonomy" id="9615"/>
    <lineage>
        <taxon>Eukaryota</taxon>
        <taxon>Metazoa</taxon>
        <taxon>Chordata</taxon>
        <taxon>Craniata</taxon>
        <taxon>Vertebrata</taxon>
        <taxon>Euteleostomi</taxon>
        <taxon>Mammalia</taxon>
        <taxon>Eutheria</taxon>
        <taxon>Laurasiatheria</taxon>
        <taxon>Carnivora</taxon>
        <taxon>Caniformia</taxon>
        <taxon>Canidae</taxon>
        <taxon>Canis</taxon>
    </lineage>
</organism>
<reference evidence="8" key="1">
    <citation type="submission" date="2018-10" db="EMBL/GenBank/DDBJ databases">
        <title>De novo assembly of a Great Dane genome.</title>
        <authorList>
            <person name="Kidd J.M."/>
            <person name="Pendleton A.L."/>
            <person name="Shen F."/>
            <person name="Emery S."/>
        </authorList>
    </citation>
    <scope>NUCLEOTIDE SEQUENCE [LARGE SCALE GENOMIC DNA]</scope>
    <source>
        <strain evidence="8">Great Dane</strain>
    </source>
</reference>
<keyword evidence="3" id="KW-1015">Disulfide bond</keyword>
<evidence type="ECO:0000256" key="3">
    <source>
        <dbReference type="ARBA" id="ARBA00023157"/>
    </source>
</evidence>
<dbReference type="PANTHER" id="PTHR12025">
    <property type="entry name" value="VASCULAR ENDOTHELIAL GROWTH FACTOR"/>
    <property type="match status" value="1"/>
</dbReference>
<evidence type="ECO:0000256" key="5">
    <source>
        <dbReference type="RuleBase" id="RU003818"/>
    </source>
</evidence>
<dbReference type="GO" id="GO:0016020">
    <property type="term" value="C:membrane"/>
    <property type="evidence" value="ECO:0007669"/>
    <property type="project" value="InterPro"/>
</dbReference>
<dbReference type="PROSITE" id="PS50278">
    <property type="entry name" value="PDGF_2"/>
    <property type="match status" value="1"/>
</dbReference>
<dbReference type="InterPro" id="IPR050507">
    <property type="entry name" value="PDGF/VEGF_growth_factor"/>
</dbReference>
<dbReference type="InterPro" id="IPR029034">
    <property type="entry name" value="Cystine-knot_cytokine"/>
</dbReference>
<dbReference type="Proteomes" id="UP000694542">
    <property type="component" value="Chromosome 8"/>
</dbReference>
<reference evidence="8" key="2">
    <citation type="submission" date="2025-08" db="UniProtKB">
        <authorList>
            <consortium name="Ensembl"/>
        </authorList>
    </citation>
    <scope>IDENTIFICATION</scope>
</reference>
<dbReference type="InterPro" id="IPR023581">
    <property type="entry name" value="PD_growth_factor_CS"/>
</dbReference>
<dbReference type="SUPFAM" id="SSF57501">
    <property type="entry name" value="Cystine-knot cytokines"/>
    <property type="match status" value="1"/>
</dbReference>
<evidence type="ECO:0000256" key="6">
    <source>
        <dbReference type="SAM" id="MobiDB-lite"/>
    </source>
</evidence>
<feature type="region of interest" description="Disordered" evidence="6">
    <location>
        <begin position="126"/>
        <end position="245"/>
    </location>
</feature>
<dbReference type="Ensembl" id="ENSCAFT00040024672.1">
    <property type="protein sequence ID" value="ENSCAFP00040021442.1"/>
    <property type="gene ID" value="ENSCAFG00040013209.1"/>
</dbReference>
<protein>
    <recommendedName>
        <fullName evidence="7">Platelet-derived growth factor (PDGF) family profile domain-containing protein</fullName>
    </recommendedName>
</protein>
<evidence type="ECO:0000256" key="4">
    <source>
        <dbReference type="ARBA" id="ARBA00023246"/>
    </source>
</evidence>
<accession>A0A8C0SH15</accession>
<dbReference type="PROSITE" id="PS00249">
    <property type="entry name" value="PDGF_1"/>
    <property type="match status" value="1"/>
</dbReference>
<feature type="compositionally biased region" description="Pro residues" evidence="6">
    <location>
        <begin position="134"/>
        <end position="144"/>
    </location>
</feature>
<dbReference type="GO" id="GO:0008083">
    <property type="term" value="F:growth factor activity"/>
    <property type="evidence" value="ECO:0007669"/>
    <property type="project" value="UniProtKB-KW"/>
</dbReference>
<dbReference type="Gene3D" id="2.10.90.10">
    <property type="entry name" value="Cystine-knot cytokines"/>
    <property type="match status" value="1"/>
</dbReference>
<dbReference type="GO" id="GO:0051781">
    <property type="term" value="P:positive regulation of cell division"/>
    <property type="evidence" value="ECO:0007669"/>
    <property type="project" value="UniProtKB-KW"/>
</dbReference>
<dbReference type="Pfam" id="PF00341">
    <property type="entry name" value="PDGF"/>
    <property type="match status" value="1"/>
</dbReference>
<feature type="region of interest" description="Disordered" evidence="6">
    <location>
        <begin position="25"/>
        <end position="108"/>
    </location>
</feature>
<feature type="compositionally biased region" description="Low complexity" evidence="6">
    <location>
        <begin position="217"/>
        <end position="239"/>
    </location>
</feature>
<feature type="compositionally biased region" description="Basic residues" evidence="6">
    <location>
        <begin position="88"/>
        <end position="98"/>
    </location>
</feature>
<evidence type="ECO:0000313" key="8">
    <source>
        <dbReference type="Ensembl" id="ENSCAFP00040021442.1"/>
    </source>
</evidence>
<comment type="similarity">
    <text evidence="1 5">Belongs to the PDGF/VEGF growth factor family.</text>
</comment>
<evidence type="ECO:0000313" key="9">
    <source>
        <dbReference type="Proteomes" id="UP000694542"/>
    </source>
</evidence>
<dbReference type="PANTHER" id="PTHR12025:SF9">
    <property type="entry name" value="PLACENTA GROWTH FACTOR"/>
    <property type="match status" value="1"/>
</dbReference>
<keyword evidence="2 5" id="KW-0339">Growth factor</keyword>
<evidence type="ECO:0000259" key="7">
    <source>
        <dbReference type="PROSITE" id="PS50278"/>
    </source>
</evidence>
<dbReference type="FunFam" id="2.10.90.10:FF:000031">
    <property type="entry name" value="placenta growth factor isoform X2"/>
    <property type="match status" value="1"/>
</dbReference>
<feature type="domain" description="Platelet-derived growth factor (PDGF) family profile" evidence="7">
    <location>
        <begin position="356"/>
        <end position="452"/>
    </location>
</feature>
<dbReference type="CDD" id="cd00135">
    <property type="entry name" value="PDGF"/>
    <property type="match status" value="1"/>
</dbReference>
<evidence type="ECO:0000256" key="2">
    <source>
        <dbReference type="ARBA" id="ARBA00023030"/>
    </source>
</evidence>
<evidence type="ECO:0000256" key="1">
    <source>
        <dbReference type="ARBA" id="ARBA00006686"/>
    </source>
</evidence>
<feature type="region of interest" description="Disordered" evidence="6">
    <location>
        <begin position="456"/>
        <end position="487"/>
    </location>
</feature>
<dbReference type="SMART" id="SM00141">
    <property type="entry name" value="PDGF"/>
    <property type="match status" value="1"/>
</dbReference>
<name>A0A8C0SH15_CANLF</name>
<sequence length="487" mass="50374">MCLCALNRQGHSGNLGFSICQTGSVTSRPEDGGAAQVAPQRARPTSAPRELEPRPRGPLGPGPAAVAGLPHLAAAPRGPGGAGAQPRGHGRPAGHRAPRGPGAGAGRGGAAAAAAAAAAGAGAVGAPLPRARASPPPPQPPRRPLPGLVGGGRGWPAAPPHSRPLKPGRQRAASQKGAAVGGGGCSSPGQRERPRGRAGRPTGSTRGPACPAPPRPAGRSASGAPAPALPAGPRLPGLPEDAPATCGDLEAAVRSSPPVPGAPPGGRAWWFPLGTSWLGTSEKMPAMRLFTCFLQLLAGLALPAMPPQESPAPTEERVGWAALQRQMSPIPATAGLLQGWPEQLALSAGNGSSEVEVVPFQQVWGRSYCRALEKLVDVLSEYPDEVEHMFNPSCVSLLRCSGCCGDENLHCMPVETANVTMQLLMIHSTGRPSYVELTFSQHIRCQCRPPLEDMKLERRRPKGRGKRKREKQRPTDCHLCGHTVPQR</sequence>
<feature type="compositionally biased region" description="Basic residues" evidence="6">
    <location>
        <begin position="457"/>
        <end position="471"/>
    </location>
</feature>
<feature type="compositionally biased region" description="Low complexity" evidence="6">
    <location>
        <begin position="62"/>
        <end position="77"/>
    </location>
</feature>
<proteinExistence type="inferred from homology"/>
<dbReference type="AlphaFoldDB" id="A0A8C0SH15"/>